<dbReference type="GO" id="GO:0006284">
    <property type="term" value="P:base-excision repair"/>
    <property type="evidence" value="ECO:0007669"/>
    <property type="project" value="TreeGrafter"/>
</dbReference>
<gene>
    <name evidence="9" type="ORF">SAMN04488242_0495</name>
</gene>
<proteinExistence type="inferred from homology"/>
<dbReference type="PROSITE" id="PS51432">
    <property type="entry name" value="AP_NUCLEASE_F2_4"/>
    <property type="match status" value="1"/>
</dbReference>
<dbReference type="Pfam" id="PF01261">
    <property type="entry name" value="AP_endonuc_2"/>
    <property type="match status" value="1"/>
</dbReference>
<sequence length="258" mass="27516">MTIRFGAHSHSANPLDWARDLGTNVLQFYLDDPQGWKKPDFTVDISAAAAEGIDVYVHAPYVVNVASTNNRVRIPSRKLLQQHVTEAARVGAKGVVVHGGHVTGGDDLVDGFTNWRKAIDGLDLPIPILIENTAGGTYAMARFLESLQVLWAAIEGSDNIGQVGFCLDTCHAFAAGLDMTTLVDDVRAITGRIDLVHLNDSKGAAGSGVDRHANLGTGQVPAEQLVEVARTAGAPLILETPGGMEGHVADIAWLRERL</sequence>
<dbReference type="GO" id="GO:0003906">
    <property type="term" value="F:DNA-(apurinic or apyrimidinic site) endonuclease activity"/>
    <property type="evidence" value="ECO:0007669"/>
    <property type="project" value="TreeGrafter"/>
</dbReference>
<accession>A0A1G9HS50</accession>
<dbReference type="PROSITE" id="PS00731">
    <property type="entry name" value="AP_NUCLEASE_F2_3"/>
    <property type="match status" value="1"/>
</dbReference>
<organism evidence="9 10">
    <name type="scientific">Tessaracoccus oleiagri</name>
    <dbReference type="NCBI Taxonomy" id="686624"/>
    <lineage>
        <taxon>Bacteria</taxon>
        <taxon>Bacillati</taxon>
        <taxon>Actinomycetota</taxon>
        <taxon>Actinomycetes</taxon>
        <taxon>Propionibacteriales</taxon>
        <taxon>Propionibacteriaceae</taxon>
        <taxon>Tessaracoccus</taxon>
    </lineage>
</organism>
<evidence type="ECO:0000256" key="4">
    <source>
        <dbReference type="ARBA" id="ARBA00022763"/>
    </source>
</evidence>
<dbReference type="STRING" id="686624.SAMN04488242_0495"/>
<keyword evidence="6" id="KW-0862">Zinc</keyword>
<keyword evidence="3" id="KW-0479">Metal-binding</keyword>
<dbReference type="AlphaFoldDB" id="A0A1G9HS50"/>
<dbReference type="GO" id="GO:0008081">
    <property type="term" value="F:phosphoric diester hydrolase activity"/>
    <property type="evidence" value="ECO:0007669"/>
    <property type="project" value="TreeGrafter"/>
</dbReference>
<dbReference type="InterPro" id="IPR018246">
    <property type="entry name" value="AP_endonuc_F2_Zn_BS"/>
</dbReference>
<dbReference type="InterPro" id="IPR013022">
    <property type="entry name" value="Xyl_isomerase-like_TIM-brl"/>
</dbReference>
<dbReference type="SMART" id="SM00518">
    <property type="entry name" value="AP2Ec"/>
    <property type="match status" value="1"/>
</dbReference>
<name>A0A1G9HS50_9ACTN</name>
<keyword evidence="4" id="KW-0227">DNA damage</keyword>
<evidence type="ECO:0000313" key="10">
    <source>
        <dbReference type="Proteomes" id="UP000199475"/>
    </source>
</evidence>
<keyword evidence="7" id="KW-0234">DNA repair</keyword>
<dbReference type="EMBL" id="FNGP01000001">
    <property type="protein sequence ID" value="SDL15837.1"/>
    <property type="molecule type" value="Genomic_DNA"/>
</dbReference>
<evidence type="ECO:0000256" key="2">
    <source>
        <dbReference type="ARBA" id="ARBA00005340"/>
    </source>
</evidence>
<dbReference type="CDD" id="cd00019">
    <property type="entry name" value="AP2Ec"/>
    <property type="match status" value="1"/>
</dbReference>
<protein>
    <submittedName>
        <fullName evidence="9">Deoxyribonuclease-4</fullName>
    </submittedName>
</protein>
<keyword evidence="5" id="KW-0378">Hydrolase</keyword>
<keyword evidence="10" id="KW-1185">Reference proteome</keyword>
<evidence type="ECO:0000256" key="1">
    <source>
        <dbReference type="ARBA" id="ARBA00001947"/>
    </source>
</evidence>
<dbReference type="OrthoDB" id="9805666at2"/>
<dbReference type="Proteomes" id="UP000199475">
    <property type="component" value="Unassembled WGS sequence"/>
</dbReference>
<dbReference type="RefSeq" id="WP_093248634.1">
    <property type="nucleotide sequence ID" value="NZ_FNGP01000001.1"/>
</dbReference>
<evidence type="ECO:0000256" key="6">
    <source>
        <dbReference type="ARBA" id="ARBA00022833"/>
    </source>
</evidence>
<dbReference type="GO" id="GO:0003677">
    <property type="term" value="F:DNA binding"/>
    <property type="evidence" value="ECO:0007669"/>
    <property type="project" value="InterPro"/>
</dbReference>
<evidence type="ECO:0000256" key="7">
    <source>
        <dbReference type="ARBA" id="ARBA00023204"/>
    </source>
</evidence>
<dbReference type="PROSITE" id="PS00730">
    <property type="entry name" value="AP_NUCLEASE_F2_2"/>
    <property type="match status" value="1"/>
</dbReference>
<evidence type="ECO:0000256" key="3">
    <source>
        <dbReference type="ARBA" id="ARBA00022723"/>
    </source>
</evidence>
<dbReference type="PANTHER" id="PTHR21445:SF0">
    <property type="entry name" value="APURINIC-APYRIMIDINIC ENDONUCLEASE"/>
    <property type="match status" value="1"/>
</dbReference>
<dbReference type="Gene3D" id="3.20.20.150">
    <property type="entry name" value="Divalent-metal-dependent TIM barrel enzymes"/>
    <property type="match status" value="1"/>
</dbReference>
<dbReference type="NCBIfam" id="NF002198">
    <property type="entry name" value="PRK01060.1-3"/>
    <property type="match status" value="1"/>
</dbReference>
<dbReference type="InterPro" id="IPR001719">
    <property type="entry name" value="AP_endonuc_2"/>
</dbReference>
<dbReference type="SUPFAM" id="SSF51658">
    <property type="entry name" value="Xylose isomerase-like"/>
    <property type="match status" value="1"/>
</dbReference>
<comment type="cofactor">
    <cofactor evidence="1">
        <name>Zn(2+)</name>
        <dbReference type="ChEBI" id="CHEBI:29105"/>
    </cofactor>
</comment>
<feature type="domain" description="Xylose isomerase-like TIM barrel" evidence="8">
    <location>
        <begin position="15"/>
        <end position="256"/>
    </location>
</feature>
<evidence type="ECO:0000313" key="9">
    <source>
        <dbReference type="EMBL" id="SDL15837.1"/>
    </source>
</evidence>
<comment type="similarity">
    <text evidence="2">Belongs to the AP endonuclease 2 family.</text>
</comment>
<dbReference type="InterPro" id="IPR036237">
    <property type="entry name" value="Xyl_isomerase-like_sf"/>
</dbReference>
<reference evidence="9 10" key="1">
    <citation type="submission" date="2016-10" db="EMBL/GenBank/DDBJ databases">
        <authorList>
            <person name="de Groot N.N."/>
        </authorList>
    </citation>
    <scope>NUCLEOTIDE SEQUENCE [LARGE SCALE GENOMIC DNA]</scope>
    <source>
        <strain evidence="9 10">CGMCC 1.9159</strain>
    </source>
</reference>
<dbReference type="GO" id="GO:0008270">
    <property type="term" value="F:zinc ion binding"/>
    <property type="evidence" value="ECO:0007669"/>
    <property type="project" value="InterPro"/>
</dbReference>
<evidence type="ECO:0000256" key="5">
    <source>
        <dbReference type="ARBA" id="ARBA00022801"/>
    </source>
</evidence>
<dbReference type="PANTHER" id="PTHR21445">
    <property type="entry name" value="ENDONUCLEASE IV ENDODEOXYRIBONUCLEASE IV"/>
    <property type="match status" value="1"/>
</dbReference>
<evidence type="ECO:0000259" key="8">
    <source>
        <dbReference type="Pfam" id="PF01261"/>
    </source>
</evidence>